<evidence type="ECO:0000259" key="13">
    <source>
        <dbReference type="Pfam" id="PF04389"/>
    </source>
</evidence>
<evidence type="ECO:0000256" key="4">
    <source>
        <dbReference type="ARBA" id="ARBA00012012"/>
    </source>
</evidence>
<evidence type="ECO:0000256" key="3">
    <source>
        <dbReference type="ARBA" id="ARBA00006014"/>
    </source>
</evidence>
<dbReference type="GO" id="GO:0008270">
    <property type="term" value="F:zinc ion binding"/>
    <property type="evidence" value="ECO:0007669"/>
    <property type="project" value="TreeGrafter"/>
</dbReference>
<evidence type="ECO:0000256" key="10">
    <source>
        <dbReference type="ARBA" id="ARBA00023157"/>
    </source>
</evidence>
<keyword evidence="7" id="KW-0808">Transferase</keyword>
<evidence type="ECO:0000313" key="15">
    <source>
        <dbReference type="Proteomes" id="UP000639338"/>
    </source>
</evidence>
<dbReference type="EMBL" id="JACMRX010000002">
    <property type="protein sequence ID" value="KAF7995512.1"/>
    <property type="molecule type" value="Genomic_DNA"/>
</dbReference>
<dbReference type="CDD" id="cd03880">
    <property type="entry name" value="M28_QC_like"/>
    <property type="match status" value="1"/>
</dbReference>
<dbReference type="GO" id="GO:0016603">
    <property type="term" value="F:glutaminyl-peptide cyclotransferase activity"/>
    <property type="evidence" value="ECO:0007669"/>
    <property type="project" value="UniProtKB-EC"/>
</dbReference>
<keyword evidence="6" id="KW-0964">Secreted</keyword>
<dbReference type="FunFam" id="3.40.630.10:FF:000029">
    <property type="entry name" value="Glutaminyl-peptide cyclotransferase"/>
    <property type="match status" value="1"/>
</dbReference>
<dbReference type="InterPro" id="IPR007484">
    <property type="entry name" value="Peptidase_M28"/>
</dbReference>
<comment type="caution">
    <text evidence="14">The sequence shown here is derived from an EMBL/GenBank/DDBJ whole genome shotgun (WGS) entry which is preliminary data.</text>
</comment>
<evidence type="ECO:0000256" key="1">
    <source>
        <dbReference type="ARBA" id="ARBA00000001"/>
    </source>
</evidence>
<evidence type="ECO:0000256" key="11">
    <source>
        <dbReference type="ARBA" id="ARBA00023315"/>
    </source>
</evidence>
<reference evidence="14 15" key="1">
    <citation type="submission" date="2020-08" db="EMBL/GenBank/DDBJ databases">
        <title>Aphidius gifuensis genome sequencing and assembly.</title>
        <authorList>
            <person name="Du Z."/>
        </authorList>
    </citation>
    <scope>NUCLEOTIDE SEQUENCE [LARGE SCALE GENOMIC DNA]</scope>
    <source>
        <strain evidence="14">YNYX2018</strain>
        <tissue evidence="14">Adults</tissue>
    </source>
</reference>
<evidence type="ECO:0000256" key="12">
    <source>
        <dbReference type="ARBA" id="ARBA00057903"/>
    </source>
</evidence>
<protein>
    <recommendedName>
        <fullName evidence="5">Glutaminyl-peptide cyclotransferase</fullName>
        <ecNumber evidence="4">2.3.2.5</ecNumber>
    </recommendedName>
</protein>
<evidence type="ECO:0000256" key="8">
    <source>
        <dbReference type="ARBA" id="ARBA00022723"/>
    </source>
</evidence>
<evidence type="ECO:0000256" key="9">
    <source>
        <dbReference type="ARBA" id="ARBA00022833"/>
    </source>
</evidence>
<dbReference type="SUPFAM" id="SSF53187">
    <property type="entry name" value="Zn-dependent exopeptidases"/>
    <property type="match status" value="1"/>
</dbReference>
<dbReference type="InterPro" id="IPR040234">
    <property type="entry name" value="QC/QCL"/>
</dbReference>
<dbReference type="Pfam" id="PF04389">
    <property type="entry name" value="Peptidase_M28"/>
    <property type="match status" value="1"/>
</dbReference>
<dbReference type="PANTHER" id="PTHR12283">
    <property type="entry name" value="GLUTAMINYL-PEPTIDE CYCLOTRANSFERASE"/>
    <property type="match status" value="1"/>
</dbReference>
<dbReference type="InterPro" id="IPR037457">
    <property type="entry name" value="M28_QC"/>
</dbReference>
<keyword evidence="10" id="KW-1015">Disulfide bond</keyword>
<evidence type="ECO:0000256" key="5">
    <source>
        <dbReference type="ARBA" id="ARBA00016861"/>
    </source>
</evidence>
<organism evidence="14 15">
    <name type="scientific">Aphidius gifuensis</name>
    <name type="common">Parasitoid wasp</name>
    <dbReference type="NCBI Taxonomy" id="684658"/>
    <lineage>
        <taxon>Eukaryota</taxon>
        <taxon>Metazoa</taxon>
        <taxon>Ecdysozoa</taxon>
        <taxon>Arthropoda</taxon>
        <taxon>Hexapoda</taxon>
        <taxon>Insecta</taxon>
        <taxon>Pterygota</taxon>
        <taxon>Neoptera</taxon>
        <taxon>Endopterygota</taxon>
        <taxon>Hymenoptera</taxon>
        <taxon>Apocrita</taxon>
        <taxon>Ichneumonoidea</taxon>
        <taxon>Braconidae</taxon>
        <taxon>Aphidiinae</taxon>
        <taxon>Aphidius</taxon>
    </lineage>
</organism>
<evidence type="ECO:0000256" key="7">
    <source>
        <dbReference type="ARBA" id="ARBA00022679"/>
    </source>
</evidence>
<keyword evidence="9" id="KW-0862">Zinc</keyword>
<comment type="subcellular location">
    <subcellularLocation>
        <location evidence="2">Secreted</location>
    </subcellularLocation>
</comment>
<dbReference type="GO" id="GO:0005576">
    <property type="term" value="C:extracellular region"/>
    <property type="evidence" value="ECO:0007669"/>
    <property type="project" value="UniProtKB-SubCell"/>
</dbReference>
<feature type="domain" description="Peptidase M28" evidence="13">
    <location>
        <begin position="126"/>
        <end position="352"/>
    </location>
</feature>
<dbReference type="PANTHER" id="PTHR12283:SF6">
    <property type="entry name" value="GLUTAMINYL-PEPTIDE CYCLOTRANSFERASE-RELATED"/>
    <property type="match status" value="1"/>
</dbReference>
<dbReference type="AlphaFoldDB" id="A0A834Y263"/>
<comment type="function">
    <text evidence="12">Acts as a glutaminyl-peptide cyclotransferase. Responsible for the biosynthesis of pyroglutamyl peptides. Might be more efficient in the conversion of tri and tetrapeptides in vitro. Might have a relative preference for substrates containing hydrophobic amino acids in vitro.</text>
</comment>
<proteinExistence type="inferred from homology"/>
<comment type="similarity">
    <text evidence="3">Belongs to the glutaminyl-peptide cyclotransferase family.</text>
</comment>
<name>A0A834Y263_APHGI</name>
<dbReference type="EC" id="2.3.2.5" evidence="4"/>
<dbReference type="Proteomes" id="UP000639338">
    <property type="component" value="Unassembled WGS sequence"/>
</dbReference>
<keyword evidence="15" id="KW-1185">Reference proteome</keyword>
<evidence type="ECO:0000256" key="2">
    <source>
        <dbReference type="ARBA" id="ARBA00004613"/>
    </source>
</evidence>
<gene>
    <name evidence="14" type="ORF">HCN44_006619</name>
</gene>
<keyword evidence="8" id="KW-0479">Metal-binding</keyword>
<keyword evidence="11" id="KW-0012">Acyltransferase</keyword>
<dbReference type="Gene3D" id="3.40.630.10">
    <property type="entry name" value="Zn peptidases"/>
    <property type="match status" value="1"/>
</dbReference>
<evidence type="ECO:0000313" key="14">
    <source>
        <dbReference type="EMBL" id="KAF7995512.1"/>
    </source>
</evidence>
<dbReference type="OrthoDB" id="3907302at2759"/>
<sequence>MLLSSLKKQKMSHILKISITILTLIFLTTIFCLGTHDNTPIYFRNLKANHQAKILNNDEVKKIAELTNLTNINELLDNICIERPVGSENHKLVNNYIKEKMASLDWHIETDKFIATTPVGNQQFENIITKLNKDASRYLTLACHYDSKIMNNFVGATDSAVPCSQMINLAFVMKKYLEPLKQTDVSLMFIFFDGEEAFVEWSSRDSIYGAKNLAKKWHSTSVNYGYDETDLTELDKIDIMVLLDLLGARDPGFYNYFENTKSWYQQMMRAEQVLADNRLFKKYNYDSSRNYFKGYTINARIEDDHLPFLERDVPILHVIPGPFPKVWHTSQDNRRNIDLDTIENLNKIFRVFVASYFYLDI</sequence>
<comment type="catalytic activity">
    <reaction evidence="1">
        <text>N-terminal L-glutaminyl-[peptide] = N-terminal 5-oxo-L-prolyl-[peptide] + NH4(+)</text>
        <dbReference type="Rhea" id="RHEA:23652"/>
        <dbReference type="Rhea" id="RHEA-COMP:11736"/>
        <dbReference type="Rhea" id="RHEA-COMP:11846"/>
        <dbReference type="ChEBI" id="CHEBI:28938"/>
        <dbReference type="ChEBI" id="CHEBI:64722"/>
        <dbReference type="ChEBI" id="CHEBI:87215"/>
        <dbReference type="EC" id="2.3.2.5"/>
    </reaction>
</comment>
<accession>A0A834Y263</accession>
<evidence type="ECO:0000256" key="6">
    <source>
        <dbReference type="ARBA" id="ARBA00022525"/>
    </source>
</evidence>